<accession>A0A6P1CIJ0</accession>
<sequence>MFVHLSEAIKAKLPHLTPGVPISYTLEIEDGKRSAKELSPVTISADPKSPARTMKEPPNDFTDEFEREWGLRQA</sequence>
<dbReference type="AlphaFoldDB" id="A0A6P1CIJ0"/>
<evidence type="ECO:0000313" key="3">
    <source>
        <dbReference type="Proteomes" id="UP000471190"/>
    </source>
</evidence>
<evidence type="ECO:0000256" key="1">
    <source>
        <dbReference type="SAM" id="MobiDB-lite"/>
    </source>
</evidence>
<protein>
    <submittedName>
        <fullName evidence="2">Uncharacterized protein</fullName>
    </submittedName>
</protein>
<dbReference type="Proteomes" id="UP000471190">
    <property type="component" value="Unassembled WGS sequence"/>
</dbReference>
<geneLocation type="plasmid" evidence="2">
    <name>pA12b</name>
</geneLocation>
<feature type="region of interest" description="Disordered" evidence="1">
    <location>
        <begin position="35"/>
        <end position="74"/>
    </location>
</feature>
<comment type="caution">
    <text evidence="2">The sequence shown here is derived from an EMBL/GenBank/DDBJ whole genome shotgun (WGS) entry which is preliminary data.</text>
</comment>
<keyword evidence="2" id="KW-0614">Plasmid</keyword>
<evidence type="ECO:0000313" key="2">
    <source>
        <dbReference type="EMBL" id="NEV15415.1"/>
    </source>
</evidence>
<organism evidence="2 3">
    <name type="scientific">Rhizobium tropici</name>
    <dbReference type="NCBI Taxonomy" id="398"/>
    <lineage>
        <taxon>Bacteria</taxon>
        <taxon>Pseudomonadati</taxon>
        <taxon>Pseudomonadota</taxon>
        <taxon>Alphaproteobacteria</taxon>
        <taxon>Hyphomicrobiales</taxon>
        <taxon>Rhizobiaceae</taxon>
        <taxon>Rhizobium/Agrobacterium group</taxon>
        <taxon>Rhizobium</taxon>
    </lineage>
</organism>
<reference evidence="2 3" key="1">
    <citation type="submission" date="2020-02" db="EMBL/GenBank/DDBJ databases">
        <title>Draft genome sequence of Rhizobium tropici.</title>
        <authorList>
            <person name="Khayi S."/>
            <person name="Jemo M."/>
        </authorList>
    </citation>
    <scope>NUCLEOTIDE SEQUENCE [LARGE SCALE GENOMIC DNA]</scope>
    <source>
        <strain evidence="2 3">A12</strain>
        <plasmid evidence="2">pA12b</plasmid>
    </source>
</reference>
<dbReference type="EMBL" id="JAADZA010000106">
    <property type="protein sequence ID" value="NEV15415.1"/>
    <property type="molecule type" value="Genomic_DNA"/>
</dbReference>
<gene>
    <name evidence="2" type="ORF">GXW80_31310</name>
</gene>
<proteinExistence type="predicted"/>
<name>A0A6P1CIJ0_RHITR</name>